<organism evidence="6 7">
    <name type="scientific">Formimonas warabiya</name>
    <dbReference type="NCBI Taxonomy" id="1761012"/>
    <lineage>
        <taxon>Bacteria</taxon>
        <taxon>Bacillati</taxon>
        <taxon>Bacillota</taxon>
        <taxon>Clostridia</taxon>
        <taxon>Eubacteriales</taxon>
        <taxon>Peptococcaceae</taxon>
        <taxon>Candidatus Formimonas</taxon>
    </lineage>
</organism>
<dbReference type="Gene3D" id="1.10.60.10">
    <property type="entry name" value="Iron dependent repressor, metal binding and dimerisation domain"/>
    <property type="match status" value="1"/>
</dbReference>
<dbReference type="PROSITE" id="PS50944">
    <property type="entry name" value="HTH_DTXR"/>
    <property type="match status" value="1"/>
</dbReference>
<dbReference type="Proteomes" id="UP000323521">
    <property type="component" value="Chromosome"/>
</dbReference>
<dbReference type="SMART" id="SM00529">
    <property type="entry name" value="HTH_DTXR"/>
    <property type="match status" value="1"/>
</dbReference>
<dbReference type="EMBL" id="CP017634">
    <property type="protein sequence ID" value="ATW27276.1"/>
    <property type="molecule type" value="Genomic_DNA"/>
</dbReference>
<evidence type="ECO:0000256" key="4">
    <source>
        <dbReference type="ARBA" id="ARBA00023163"/>
    </source>
</evidence>
<dbReference type="Pfam" id="PF01325">
    <property type="entry name" value="Fe_dep_repress"/>
    <property type="match status" value="1"/>
</dbReference>
<dbReference type="Pfam" id="PF02742">
    <property type="entry name" value="Fe_dep_repr_C"/>
    <property type="match status" value="1"/>
</dbReference>
<dbReference type="GO" id="GO:0003677">
    <property type="term" value="F:DNA binding"/>
    <property type="evidence" value="ECO:0007669"/>
    <property type="project" value="UniProtKB-KW"/>
</dbReference>
<dbReference type="InterPro" id="IPR036388">
    <property type="entry name" value="WH-like_DNA-bd_sf"/>
</dbReference>
<evidence type="ECO:0000313" key="7">
    <source>
        <dbReference type="Proteomes" id="UP000323521"/>
    </source>
</evidence>
<evidence type="ECO:0000256" key="3">
    <source>
        <dbReference type="ARBA" id="ARBA00023125"/>
    </source>
</evidence>
<dbReference type="InterPro" id="IPR050536">
    <property type="entry name" value="DtxR_MntR_Metal-Reg"/>
</dbReference>
<dbReference type="PANTHER" id="PTHR33238">
    <property type="entry name" value="IRON (METAL) DEPENDENT REPRESSOR, DTXR FAMILY"/>
    <property type="match status" value="1"/>
</dbReference>
<dbReference type="GO" id="GO:0046914">
    <property type="term" value="F:transition metal ion binding"/>
    <property type="evidence" value="ECO:0007669"/>
    <property type="project" value="InterPro"/>
</dbReference>
<evidence type="ECO:0000313" key="6">
    <source>
        <dbReference type="EMBL" id="ATW27276.1"/>
    </source>
</evidence>
<keyword evidence="3" id="KW-0238">DNA-binding</keyword>
<comment type="similarity">
    <text evidence="1">Belongs to the DtxR/MntR family.</text>
</comment>
<keyword evidence="4" id="KW-0804">Transcription</keyword>
<dbReference type="GO" id="GO:0003700">
    <property type="term" value="F:DNA-binding transcription factor activity"/>
    <property type="evidence" value="ECO:0007669"/>
    <property type="project" value="InterPro"/>
</dbReference>
<feature type="domain" description="HTH dtxR-type" evidence="5">
    <location>
        <begin position="1"/>
        <end position="64"/>
    </location>
</feature>
<dbReference type="KEGG" id="fwa:DCMF_23225"/>
<keyword evidence="2" id="KW-0805">Transcription regulation</keyword>
<dbReference type="OrthoDB" id="9791355at2"/>
<keyword evidence="7" id="KW-1185">Reference proteome</keyword>
<dbReference type="InterPro" id="IPR036421">
    <property type="entry name" value="Fe_dep_repressor_sf"/>
</dbReference>
<protein>
    <submittedName>
        <fullName evidence="6">DtxR family transcriptional regulator</fullName>
    </submittedName>
</protein>
<dbReference type="AlphaFoldDB" id="A0A3G1KXT9"/>
<dbReference type="PANTHER" id="PTHR33238:SF7">
    <property type="entry name" value="IRON-DEPENDENT TRANSCRIPTIONAL REGULATOR"/>
    <property type="match status" value="1"/>
</dbReference>
<dbReference type="InterPro" id="IPR022687">
    <property type="entry name" value="HTH_DTXR"/>
</dbReference>
<dbReference type="SUPFAM" id="SSF47979">
    <property type="entry name" value="Iron-dependent repressor protein, dimerization domain"/>
    <property type="match status" value="1"/>
</dbReference>
<sequence>MRIKESAENYLETILILKNRLGQVRSIDIVNEMNFTKPSVSVAMKHFRENNYITMDEFGYISLTDKGLKIAERIYERHLVLTKCLVALGVDEKVAKEDACAIEHVISEQSFAKLKEHIHKHK</sequence>
<evidence type="ECO:0000256" key="1">
    <source>
        <dbReference type="ARBA" id="ARBA00007871"/>
    </source>
</evidence>
<dbReference type="Gene3D" id="1.10.10.10">
    <property type="entry name" value="Winged helix-like DNA-binding domain superfamily/Winged helix DNA-binding domain"/>
    <property type="match status" value="1"/>
</dbReference>
<reference evidence="6 7" key="1">
    <citation type="submission" date="2016-10" db="EMBL/GenBank/DDBJ databases">
        <title>Complete Genome Sequence of Peptococcaceae strain DCMF.</title>
        <authorList>
            <person name="Edwards R.J."/>
            <person name="Holland S.I."/>
            <person name="Deshpande N.P."/>
            <person name="Wong Y.K."/>
            <person name="Ertan H."/>
            <person name="Manefield M."/>
            <person name="Russell T.L."/>
            <person name="Lee M.J."/>
        </authorList>
    </citation>
    <scope>NUCLEOTIDE SEQUENCE [LARGE SCALE GENOMIC DNA]</scope>
    <source>
        <strain evidence="6 7">DCMF</strain>
    </source>
</reference>
<dbReference type="GO" id="GO:0046983">
    <property type="term" value="F:protein dimerization activity"/>
    <property type="evidence" value="ECO:0007669"/>
    <property type="project" value="InterPro"/>
</dbReference>
<name>A0A3G1KXT9_FORW1</name>
<dbReference type="InterPro" id="IPR022689">
    <property type="entry name" value="Iron_dep_repressor"/>
</dbReference>
<gene>
    <name evidence="6" type="ORF">DCMF_23225</name>
</gene>
<dbReference type="InterPro" id="IPR001367">
    <property type="entry name" value="Fe_dep_repressor"/>
</dbReference>
<dbReference type="InterPro" id="IPR036390">
    <property type="entry name" value="WH_DNA-bd_sf"/>
</dbReference>
<evidence type="ECO:0000256" key="2">
    <source>
        <dbReference type="ARBA" id="ARBA00023015"/>
    </source>
</evidence>
<evidence type="ECO:0000259" key="5">
    <source>
        <dbReference type="PROSITE" id="PS50944"/>
    </source>
</evidence>
<dbReference type="SUPFAM" id="SSF46785">
    <property type="entry name" value="Winged helix' DNA-binding domain"/>
    <property type="match status" value="1"/>
</dbReference>
<accession>A0A3G1KXT9</accession>
<dbReference type="RefSeq" id="WP_148136626.1">
    <property type="nucleotide sequence ID" value="NZ_CP017634.1"/>
</dbReference>
<proteinExistence type="inferred from homology"/>